<dbReference type="OrthoDB" id="8030967at2"/>
<keyword evidence="2" id="KW-0315">Glutamine amidotransferase</keyword>
<dbReference type="Proteomes" id="UP000241764">
    <property type="component" value="Unassembled WGS sequence"/>
</dbReference>
<dbReference type="InterPro" id="IPR029062">
    <property type="entry name" value="Class_I_gatase-like"/>
</dbReference>
<keyword evidence="2" id="KW-0808">Transferase</keyword>
<dbReference type="EMBL" id="PGGM01000001">
    <property type="protein sequence ID" value="PSH67515.1"/>
    <property type="molecule type" value="Genomic_DNA"/>
</dbReference>
<dbReference type="Gene3D" id="3.40.50.880">
    <property type="match status" value="1"/>
</dbReference>
<evidence type="ECO:0000259" key="1">
    <source>
        <dbReference type="Pfam" id="PF01965"/>
    </source>
</evidence>
<organism evidence="2 3">
    <name type="scientific">Phyllobacterium sophorae</name>
    <dbReference type="NCBI Taxonomy" id="1520277"/>
    <lineage>
        <taxon>Bacteria</taxon>
        <taxon>Pseudomonadati</taxon>
        <taxon>Pseudomonadota</taxon>
        <taxon>Alphaproteobacteria</taxon>
        <taxon>Hyphomicrobiales</taxon>
        <taxon>Phyllobacteriaceae</taxon>
        <taxon>Phyllobacterium</taxon>
    </lineage>
</organism>
<reference evidence="3" key="1">
    <citation type="submission" date="2017-11" db="EMBL/GenBank/DDBJ databases">
        <authorList>
            <person name="Kuznetsova I."/>
            <person name="Sazanova A."/>
            <person name="Chirak E."/>
            <person name="Safronova V."/>
            <person name="Willems A."/>
        </authorList>
    </citation>
    <scope>NUCLEOTIDE SEQUENCE [LARGE SCALE GENOMIC DNA]</scope>
    <source>
        <strain evidence="3">CCBAU 03422</strain>
    </source>
</reference>
<proteinExistence type="predicted"/>
<dbReference type="RefSeq" id="WP_106662575.1">
    <property type="nucleotide sequence ID" value="NZ_PGGM01000001.1"/>
</dbReference>
<dbReference type="GO" id="GO:0016740">
    <property type="term" value="F:transferase activity"/>
    <property type="evidence" value="ECO:0007669"/>
    <property type="project" value="UniProtKB-KW"/>
</dbReference>
<feature type="domain" description="DJ-1/PfpI" evidence="1">
    <location>
        <begin position="6"/>
        <end position="171"/>
    </location>
</feature>
<comment type="caution">
    <text evidence="2">The sequence shown here is derived from an EMBL/GenBank/DDBJ whole genome shotgun (WGS) entry which is preliminary data.</text>
</comment>
<evidence type="ECO:0000313" key="2">
    <source>
        <dbReference type="EMBL" id="PSH67515.1"/>
    </source>
</evidence>
<name>A0A2P7BM44_9HYPH</name>
<dbReference type="Pfam" id="PF01965">
    <property type="entry name" value="DJ-1_PfpI"/>
    <property type="match status" value="1"/>
</dbReference>
<gene>
    <name evidence="2" type="ORF">CU103_00295</name>
</gene>
<sequence>MEQKKTIGFVFIDQFADWEYGLLSGSAVEWFGARTIALSPSTGPVRSIGGFRLMAERGTGVEENGDLDAIAVIGSDTWPSADAPDIAPVLNATLARGGIIGGICGGTLALARAGLFEGRKHTSNGAGWIESKIGDYAGSSFYQDVPHAVRDAHIVSAPGSAPGTFTTDFLEALFPESAGHVAEMRELIAREYQAA</sequence>
<evidence type="ECO:0000313" key="3">
    <source>
        <dbReference type="Proteomes" id="UP000241764"/>
    </source>
</evidence>
<protein>
    <submittedName>
        <fullName evidence="2">Glutamine amidotransferase</fullName>
    </submittedName>
</protein>
<dbReference type="InterPro" id="IPR002818">
    <property type="entry name" value="DJ-1/PfpI"/>
</dbReference>
<dbReference type="SUPFAM" id="SSF52317">
    <property type="entry name" value="Class I glutamine amidotransferase-like"/>
    <property type="match status" value="1"/>
</dbReference>
<accession>A0A2P7BM44</accession>
<keyword evidence="3" id="KW-1185">Reference proteome</keyword>
<dbReference type="AlphaFoldDB" id="A0A2P7BM44"/>